<keyword evidence="2 6" id="KW-0285">Flavoprotein</keyword>
<dbReference type="Gene3D" id="3.90.700.10">
    <property type="entry name" value="Succinate dehydrogenase/fumarate reductase flavoprotein, catalytic domain"/>
    <property type="match status" value="1"/>
</dbReference>
<evidence type="ECO:0000313" key="8">
    <source>
        <dbReference type="EMBL" id="PXZ06804.1"/>
    </source>
</evidence>
<comment type="cofactor">
    <cofactor evidence="6">
        <name>FAD</name>
        <dbReference type="ChEBI" id="CHEBI:57692"/>
    </cofactor>
    <text evidence="6">Binds 1 FAD per subunit.</text>
</comment>
<dbReference type="InterPro" id="IPR050315">
    <property type="entry name" value="FAD-oxidoreductase_2"/>
</dbReference>
<evidence type="ECO:0000256" key="1">
    <source>
        <dbReference type="ARBA" id="ARBA00008040"/>
    </source>
</evidence>
<dbReference type="PANTHER" id="PTHR43400:SF7">
    <property type="entry name" value="FAD-DEPENDENT OXIDOREDUCTASE 2 FAD BINDING DOMAIN-CONTAINING PROTEIN"/>
    <property type="match status" value="1"/>
</dbReference>
<dbReference type="Pfam" id="PF03358">
    <property type="entry name" value="FMN_red"/>
    <property type="match status" value="1"/>
</dbReference>
<dbReference type="SUPFAM" id="SSF51905">
    <property type="entry name" value="FAD/NAD(P)-binding domain"/>
    <property type="match status" value="1"/>
</dbReference>
<sequence length="818" mass="89157">MKLIGIVGTNAQESYNRMLLQFMQKHFKHKAEIEILELTDVPMFNESDDQSNSDIIQHFNNKIIEADGVIIATPEHNHSIPSALKSILEWLSFNLHPFDGKPVMIVGASYDVQGSSRAQLHLRQILDAPGVNATVMPGYEFLLGQAHHAFDEQGNIKSERTIDFLESCFLRFVRFTQVANLLNEPEEITYEPGQYCVTAPGHNGDLPMVVTLSMDRIESIDIDTEGESEGIADVVFKRIPSQILEGQTLNVDILSGASVTSNGVIDGVAKAIKMAGANPDVLRKRPKALSAVDTSDEQYTTDVVVVGAGGAGLSAAASILQEGKKVIVVEKFPAIGGNTVRTGGPMNAANPQWQNTFDAIAGESHTLQEISTIDESTIDSEYLDDFKELKQQITNYLAENTGKTGYLFDSALLHRIQTYLGGKRTDQLGNIIYGQYDLVKILTDEALESVKWLEDVGVEFDKHDVTMPVGALWRRGHKPLKSEGYAYVSALQKYVENHGGIIITDTAVKELIVEEGHVSGVIGIGLNSKKITIRANAVILASGGFGANTKMLKEYNTYWTEIDDDIKTSNSPAITGDGIILGQSVGADLVGMGFSQMMPVSDPDTGALFSGLQVPPQNFIMVNKQGKRFVNEYGSRDKLTQAAIDNGGLFYLIADEQIKKTAYNTSQEKIDKQIAAGTLFCANTLEELAEKLAMDPTVFKQTIADYNAYVDAGHDPEFGKDVFDLKVEIPPFYATPRKPAVHHTMGGLKIDTQTHVLDSKGQKISGLYAAGEVAGGIHAGNRLGGNSLTDIFTFGRIAGKTASHDINLRMNTNHRAKK</sequence>
<evidence type="ECO:0000259" key="7">
    <source>
        <dbReference type="SMART" id="SM00900"/>
    </source>
</evidence>
<dbReference type="InterPro" id="IPR010960">
    <property type="entry name" value="Flavocytochrome_c"/>
</dbReference>
<evidence type="ECO:0000256" key="3">
    <source>
        <dbReference type="ARBA" id="ARBA00022643"/>
    </source>
</evidence>
<dbReference type="EMBL" id="QGLP01000003">
    <property type="protein sequence ID" value="PXZ06804.1"/>
    <property type="molecule type" value="Genomic_DNA"/>
</dbReference>
<feature type="domain" description="FMN-binding" evidence="7">
    <location>
        <begin position="201"/>
        <end position="275"/>
    </location>
</feature>
<accession>A0A2V4E8W1</accession>
<organism evidence="8 9">
    <name type="scientific">Gilliamella apicola</name>
    <dbReference type="NCBI Taxonomy" id="1196095"/>
    <lineage>
        <taxon>Bacteria</taxon>
        <taxon>Pseudomonadati</taxon>
        <taxon>Pseudomonadota</taxon>
        <taxon>Gammaproteobacteria</taxon>
        <taxon>Orbales</taxon>
        <taxon>Orbaceae</taxon>
        <taxon>Gilliamella</taxon>
    </lineage>
</organism>
<dbReference type="GO" id="GO:0016020">
    <property type="term" value="C:membrane"/>
    <property type="evidence" value="ECO:0007669"/>
    <property type="project" value="InterPro"/>
</dbReference>
<dbReference type="NCBIfam" id="TIGR01813">
    <property type="entry name" value="flavo_cyto_c"/>
    <property type="match status" value="1"/>
</dbReference>
<dbReference type="Gene3D" id="3.40.50.360">
    <property type="match status" value="1"/>
</dbReference>
<evidence type="ECO:0000256" key="5">
    <source>
        <dbReference type="ARBA" id="ARBA00023002"/>
    </source>
</evidence>
<dbReference type="Pfam" id="PF00890">
    <property type="entry name" value="FAD_binding_2"/>
    <property type="match status" value="2"/>
</dbReference>
<dbReference type="Gene3D" id="3.50.50.60">
    <property type="entry name" value="FAD/NAD(P)-binding domain"/>
    <property type="match status" value="2"/>
</dbReference>
<dbReference type="SUPFAM" id="SSF52218">
    <property type="entry name" value="Flavoproteins"/>
    <property type="match status" value="1"/>
</dbReference>
<keyword evidence="5 6" id="KW-0560">Oxidoreductase</keyword>
<dbReference type="Proteomes" id="UP000247483">
    <property type="component" value="Unassembled WGS sequence"/>
</dbReference>
<evidence type="ECO:0000256" key="2">
    <source>
        <dbReference type="ARBA" id="ARBA00022630"/>
    </source>
</evidence>
<dbReference type="GO" id="GO:0010181">
    <property type="term" value="F:FMN binding"/>
    <property type="evidence" value="ECO:0007669"/>
    <property type="project" value="InterPro"/>
</dbReference>
<keyword evidence="4 6" id="KW-0274">FAD</keyword>
<proteinExistence type="inferred from homology"/>
<dbReference type="SUPFAM" id="SSF56425">
    <property type="entry name" value="Succinate dehydrogenase/fumarate reductase flavoprotein, catalytic domain"/>
    <property type="match status" value="1"/>
</dbReference>
<dbReference type="AlphaFoldDB" id="A0A2V4E8W1"/>
<dbReference type="RefSeq" id="WP_110422530.1">
    <property type="nucleotide sequence ID" value="NZ_QGLP01000003.1"/>
</dbReference>
<keyword evidence="3" id="KW-0288">FMN</keyword>
<comment type="catalytic activity">
    <reaction evidence="6">
        <text>dihydrourocanate + A = urocanate + AH2</text>
        <dbReference type="Rhea" id="RHEA:36059"/>
        <dbReference type="ChEBI" id="CHEBI:13193"/>
        <dbReference type="ChEBI" id="CHEBI:17499"/>
        <dbReference type="ChEBI" id="CHEBI:27247"/>
        <dbReference type="ChEBI" id="CHEBI:72991"/>
        <dbReference type="EC" id="1.3.99.33"/>
    </reaction>
</comment>
<dbReference type="InterPro" id="IPR003953">
    <property type="entry name" value="FAD-dep_OxRdtase_2_FAD-bd"/>
</dbReference>
<dbReference type="InterPro" id="IPR027477">
    <property type="entry name" value="Succ_DH/fumarate_Rdtase_cat_sf"/>
</dbReference>
<evidence type="ECO:0000256" key="4">
    <source>
        <dbReference type="ARBA" id="ARBA00022827"/>
    </source>
</evidence>
<dbReference type="InterPro" id="IPR005025">
    <property type="entry name" value="FMN_Rdtase-like_dom"/>
</dbReference>
<dbReference type="EC" id="1.3.99.33" evidence="6"/>
<dbReference type="SMART" id="SM00900">
    <property type="entry name" value="FMN_bind"/>
    <property type="match status" value="1"/>
</dbReference>
<dbReference type="Gene3D" id="3.90.1010.20">
    <property type="match status" value="1"/>
</dbReference>
<gene>
    <name evidence="8" type="ORF">DKK79_01390</name>
</gene>
<protein>
    <recommendedName>
        <fullName evidence="6">Urocanate reductase</fullName>
        <ecNumber evidence="6">1.3.99.33</ecNumber>
    </recommendedName>
</protein>
<comment type="caution">
    <text evidence="8">The sequence shown here is derived from an EMBL/GenBank/DDBJ whole genome shotgun (WGS) entry which is preliminary data.</text>
</comment>
<dbReference type="InterPro" id="IPR007329">
    <property type="entry name" value="FMN-bd"/>
</dbReference>
<dbReference type="InterPro" id="IPR036188">
    <property type="entry name" value="FAD/NAD-bd_sf"/>
</dbReference>
<dbReference type="GO" id="GO:0016491">
    <property type="term" value="F:oxidoreductase activity"/>
    <property type="evidence" value="ECO:0007669"/>
    <property type="project" value="UniProtKB-KW"/>
</dbReference>
<dbReference type="InterPro" id="IPR029039">
    <property type="entry name" value="Flavoprotein-like_sf"/>
</dbReference>
<comment type="similarity">
    <text evidence="1 6">Belongs to the FAD-dependent oxidoreductase 2 family. FRD/SDH subfamily.</text>
</comment>
<name>A0A2V4E8W1_9GAMM</name>
<dbReference type="Pfam" id="PF04205">
    <property type="entry name" value="FMN_bind"/>
    <property type="match status" value="1"/>
</dbReference>
<evidence type="ECO:0000313" key="9">
    <source>
        <dbReference type="Proteomes" id="UP000247483"/>
    </source>
</evidence>
<evidence type="ECO:0000256" key="6">
    <source>
        <dbReference type="RuleBase" id="RU366062"/>
    </source>
</evidence>
<dbReference type="PANTHER" id="PTHR43400">
    <property type="entry name" value="FUMARATE REDUCTASE"/>
    <property type="match status" value="1"/>
</dbReference>
<comment type="cofactor">
    <cofactor evidence="6">
        <name>FMN</name>
        <dbReference type="ChEBI" id="CHEBI:58210"/>
    </cofactor>
    <text evidence="6">Binds 1 or 2 FMN covalently per subunit.</text>
</comment>
<reference evidence="8 9" key="1">
    <citation type="submission" date="2018-05" db="EMBL/GenBank/DDBJ databases">
        <title>Reference genomes for bee gut microbiota database.</title>
        <authorList>
            <person name="Ellegaard K.M."/>
        </authorList>
    </citation>
    <scope>NUCLEOTIDE SEQUENCE [LARGE SCALE GENOMIC DNA]</scope>
    <source>
        <strain evidence="8 9">ESL0177</strain>
    </source>
</reference>